<feature type="transmembrane region" description="Helical" evidence="1">
    <location>
        <begin position="20"/>
        <end position="41"/>
    </location>
</feature>
<proteinExistence type="predicted"/>
<keyword evidence="1" id="KW-1133">Transmembrane helix</keyword>
<keyword evidence="1" id="KW-0812">Transmembrane</keyword>
<name>A0A9Y1BR02_9ARCH</name>
<keyword evidence="1" id="KW-0472">Membrane</keyword>
<gene>
    <name evidence="2" type="ORF">K9W46_13855</name>
</gene>
<organism evidence="2">
    <name type="scientific">Candidatus Heimdallarchaeum endolithica</name>
    <dbReference type="NCBI Taxonomy" id="2876572"/>
    <lineage>
        <taxon>Archaea</taxon>
        <taxon>Promethearchaeati</taxon>
        <taxon>Candidatus Heimdallarchaeota</taxon>
        <taxon>Candidatus Heimdallarchaeia (ex Rinke et al. 2021) (nom. nud.)</taxon>
        <taxon>Candidatus Heimdallarchaeales</taxon>
        <taxon>Candidatus Heimdallarchaeaceae</taxon>
        <taxon>Candidatus Heimdallarchaeum</taxon>
    </lineage>
</organism>
<accession>A0A9Y1BR02</accession>
<dbReference type="EMBL" id="CP084167">
    <property type="protein sequence ID" value="UJG43440.1"/>
    <property type="molecule type" value="Genomic_DNA"/>
</dbReference>
<dbReference type="AlphaFoldDB" id="A0A9Y1BR02"/>
<protein>
    <submittedName>
        <fullName evidence="2">Uncharacterized protein</fullName>
    </submittedName>
</protein>
<evidence type="ECO:0000256" key="1">
    <source>
        <dbReference type="SAM" id="Phobius"/>
    </source>
</evidence>
<dbReference type="Proteomes" id="UP001200513">
    <property type="component" value="Chromosome"/>
</dbReference>
<evidence type="ECO:0000313" key="2">
    <source>
        <dbReference type="EMBL" id="UJG43440.1"/>
    </source>
</evidence>
<sequence>MLRMPAKVQQILKFLMYQQVLVIIHITLIIPTIIGEIVIGIKTTFTKIVESMMVGIQEV</sequence>
<reference evidence="2" key="1">
    <citation type="journal article" date="2022" name="Nat. Microbiol.">
        <title>Unique mobile elements and scalable gene flow at the prokaryote-eukaryote boundary revealed by circularized Asgard archaea genomes.</title>
        <authorList>
            <person name="Wu F."/>
            <person name="Speth D.R."/>
            <person name="Philosof A."/>
            <person name="Cremiere A."/>
            <person name="Narayanan A."/>
            <person name="Barco R.A."/>
            <person name="Connon S.A."/>
            <person name="Amend J.P."/>
            <person name="Antoshechkin I.A."/>
            <person name="Orphan V.J."/>
        </authorList>
    </citation>
    <scope>NUCLEOTIDE SEQUENCE</scope>
    <source>
        <strain evidence="2">PR6</strain>
    </source>
</reference>